<feature type="transmembrane region" description="Helical" evidence="2">
    <location>
        <begin position="75"/>
        <end position="94"/>
    </location>
</feature>
<accession>A0A445G8N1</accession>
<keyword evidence="4" id="KW-1185">Reference proteome</keyword>
<keyword evidence="2" id="KW-0472">Membrane</keyword>
<dbReference type="AlphaFoldDB" id="A0A445G8N1"/>
<dbReference type="Proteomes" id="UP000289340">
    <property type="component" value="Chromosome 17"/>
</dbReference>
<evidence type="ECO:0008006" key="5">
    <source>
        <dbReference type="Google" id="ProtNLM"/>
    </source>
</evidence>
<sequence>MWEGTRKRSTKENTMVSTKVNTKENTMVSTKVNTKENNTMGSTRRDLWIRSRTRSMVMAMTRVRKRRRRTRRRRSMDMTIMVIAAAVTVIRSYMLSLGDLGEKGSNGRPDGRAYSHHTVLLFPVWRFDA</sequence>
<dbReference type="EMBL" id="QZWG01000017">
    <property type="protein sequence ID" value="RZB57553.1"/>
    <property type="molecule type" value="Genomic_DNA"/>
</dbReference>
<keyword evidence="2" id="KW-1133">Transmembrane helix</keyword>
<gene>
    <name evidence="3" type="ORF">D0Y65_046293</name>
</gene>
<evidence type="ECO:0000313" key="4">
    <source>
        <dbReference type="Proteomes" id="UP000289340"/>
    </source>
</evidence>
<keyword evidence="2" id="KW-0812">Transmembrane</keyword>
<organism evidence="3 4">
    <name type="scientific">Glycine soja</name>
    <name type="common">Wild soybean</name>
    <dbReference type="NCBI Taxonomy" id="3848"/>
    <lineage>
        <taxon>Eukaryota</taxon>
        <taxon>Viridiplantae</taxon>
        <taxon>Streptophyta</taxon>
        <taxon>Embryophyta</taxon>
        <taxon>Tracheophyta</taxon>
        <taxon>Spermatophyta</taxon>
        <taxon>Magnoliopsida</taxon>
        <taxon>eudicotyledons</taxon>
        <taxon>Gunneridae</taxon>
        <taxon>Pentapetalae</taxon>
        <taxon>rosids</taxon>
        <taxon>fabids</taxon>
        <taxon>Fabales</taxon>
        <taxon>Fabaceae</taxon>
        <taxon>Papilionoideae</taxon>
        <taxon>50 kb inversion clade</taxon>
        <taxon>NPAAA clade</taxon>
        <taxon>indigoferoid/millettioid clade</taxon>
        <taxon>Phaseoleae</taxon>
        <taxon>Glycine</taxon>
        <taxon>Glycine subgen. Soja</taxon>
    </lineage>
</organism>
<evidence type="ECO:0000313" key="3">
    <source>
        <dbReference type="EMBL" id="RZB57553.1"/>
    </source>
</evidence>
<feature type="region of interest" description="Disordered" evidence="1">
    <location>
        <begin position="26"/>
        <end position="46"/>
    </location>
</feature>
<name>A0A445G8N1_GLYSO</name>
<evidence type="ECO:0000256" key="2">
    <source>
        <dbReference type="SAM" id="Phobius"/>
    </source>
</evidence>
<protein>
    <recommendedName>
        <fullName evidence="5">Transmembrane protein</fullName>
    </recommendedName>
</protein>
<reference evidence="3 4" key="1">
    <citation type="submission" date="2018-09" db="EMBL/GenBank/DDBJ databases">
        <title>A high-quality reference genome of wild soybean provides a powerful tool to mine soybean genomes.</title>
        <authorList>
            <person name="Xie M."/>
            <person name="Chung C.Y.L."/>
            <person name="Li M.-W."/>
            <person name="Wong F.-L."/>
            <person name="Chan T.-F."/>
            <person name="Lam H.-M."/>
        </authorList>
    </citation>
    <scope>NUCLEOTIDE SEQUENCE [LARGE SCALE GENOMIC DNA]</scope>
    <source>
        <strain evidence="4">cv. W05</strain>
        <tissue evidence="3">Hypocotyl of etiolated seedlings</tissue>
    </source>
</reference>
<evidence type="ECO:0000256" key="1">
    <source>
        <dbReference type="SAM" id="MobiDB-lite"/>
    </source>
</evidence>
<proteinExistence type="predicted"/>
<feature type="compositionally biased region" description="Polar residues" evidence="1">
    <location>
        <begin position="26"/>
        <end position="42"/>
    </location>
</feature>
<comment type="caution">
    <text evidence="3">The sequence shown here is derived from an EMBL/GenBank/DDBJ whole genome shotgun (WGS) entry which is preliminary data.</text>
</comment>